<dbReference type="EMBL" id="LMWL01000055">
    <property type="protein sequence ID" value="KUM92888.1"/>
    <property type="molecule type" value="Genomic_DNA"/>
</dbReference>
<sequence>MAAPGEPFADAAGEAVQTAVTAVRLVMAIADAVRRQQERQQRRERALPPADQAMRETAQSLNDLFPADISAALLQSADWPQMAQQLLALRQAGVNLEEFLPRVGEIAGNVRDQVAANAERVAREGTEEWERALRETLPAGPVREAILSSPTWPDIAATMARLDERGVDVRQLLASAHDEGLGVDQAIAKVVAAAAPTTSRDALVSYGPLTTGLDLPVNLDLDNRVRALQQLAITEDNPRYVRWVMEAMPGHEREANLLVSAKQWPLIAAQMAKMESEGKPARQHLARLATDRSWENKKGPLGQRMVEAANDALRRPLGDAPAESRVRVNTAAARSQSTTVGPTSGQAKTAAPAGPAVAPHRQAGPAPSRGKAK</sequence>
<feature type="region of interest" description="Disordered" evidence="1">
    <location>
        <begin position="315"/>
        <end position="373"/>
    </location>
</feature>
<protein>
    <submittedName>
        <fullName evidence="2">Uncharacterized protein</fullName>
    </submittedName>
</protein>
<accession>A0A117PUW5</accession>
<organism evidence="2 3">
    <name type="scientific">Streptomyces cellostaticus</name>
    <dbReference type="NCBI Taxonomy" id="67285"/>
    <lineage>
        <taxon>Bacteria</taxon>
        <taxon>Bacillati</taxon>
        <taxon>Actinomycetota</taxon>
        <taxon>Actinomycetes</taxon>
        <taxon>Kitasatosporales</taxon>
        <taxon>Streptomycetaceae</taxon>
        <taxon>Streptomyces</taxon>
    </lineage>
</organism>
<comment type="caution">
    <text evidence="2">The sequence shown here is derived from an EMBL/GenBank/DDBJ whole genome shotgun (WGS) entry which is preliminary data.</text>
</comment>
<reference evidence="2 3" key="1">
    <citation type="submission" date="2015-10" db="EMBL/GenBank/DDBJ databases">
        <title>Draft genome sequence of Streptomyces cellostaticus DSM 40189, type strain for the species Streptomyces cellostaticus.</title>
        <authorList>
            <person name="Ruckert C."/>
            <person name="Winkler A."/>
            <person name="Kalinowski J."/>
            <person name="Kampfer P."/>
            <person name="Glaeser S."/>
        </authorList>
    </citation>
    <scope>NUCLEOTIDE SEQUENCE [LARGE SCALE GENOMIC DNA]</scope>
    <source>
        <strain evidence="2 3">DSM 40189</strain>
    </source>
</reference>
<dbReference type="Proteomes" id="UP000054241">
    <property type="component" value="Unassembled WGS sequence"/>
</dbReference>
<evidence type="ECO:0000313" key="2">
    <source>
        <dbReference type="EMBL" id="KUM92888.1"/>
    </source>
</evidence>
<name>A0A117PUW5_9ACTN</name>
<feature type="compositionally biased region" description="Basic and acidic residues" evidence="1">
    <location>
        <begin position="315"/>
        <end position="326"/>
    </location>
</feature>
<evidence type="ECO:0000313" key="3">
    <source>
        <dbReference type="Proteomes" id="UP000054241"/>
    </source>
</evidence>
<keyword evidence="3" id="KW-1185">Reference proteome</keyword>
<proteinExistence type="predicted"/>
<dbReference type="AlphaFoldDB" id="A0A117PUW5"/>
<feature type="compositionally biased region" description="Polar residues" evidence="1">
    <location>
        <begin position="332"/>
        <end position="346"/>
    </location>
</feature>
<feature type="compositionally biased region" description="Low complexity" evidence="1">
    <location>
        <begin position="347"/>
        <end position="359"/>
    </location>
</feature>
<evidence type="ECO:0000256" key="1">
    <source>
        <dbReference type="SAM" id="MobiDB-lite"/>
    </source>
</evidence>
<gene>
    <name evidence="2" type="ORF">AQI88_29520</name>
</gene>